<dbReference type="FunFam" id="2.20.25.190:FF:000001">
    <property type="entry name" value="Transcription elongation factor 1 homolog"/>
    <property type="match status" value="1"/>
</dbReference>
<feature type="compositionally biased region" description="Basic and acidic residues" evidence="10">
    <location>
        <begin position="603"/>
        <end position="618"/>
    </location>
</feature>
<feature type="region of interest" description="Disordered" evidence="10">
    <location>
        <begin position="433"/>
        <end position="459"/>
    </location>
</feature>
<dbReference type="Pfam" id="PF00566">
    <property type="entry name" value="RabGAP-TBC"/>
    <property type="match status" value="1"/>
</dbReference>
<comment type="similarity">
    <text evidence="3">Belongs to the ELOF1 family.</text>
</comment>
<keyword evidence="7" id="KW-0805">Transcription regulation</keyword>
<dbReference type="AlphaFoldDB" id="A0A8F2W183"/>
<comment type="subcellular location">
    <subcellularLocation>
        <location evidence="2">Nucleus</location>
    </subcellularLocation>
</comment>
<dbReference type="GO" id="GO:0000993">
    <property type="term" value="F:RNA polymerase II complex binding"/>
    <property type="evidence" value="ECO:0007669"/>
    <property type="project" value="TreeGrafter"/>
</dbReference>
<evidence type="ECO:0000256" key="7">
    <source>
        <dbReference type="ARBA" id="ARBA00023015"/>
    </source>
</evidence>
<feature type="compositionally biased region" description="Polar residues" evidence="10">
    <location>
        <begin position="433"/>
        <end position="442"/>
    </location>
</feature>
<dbReference type="Gene3D" id="1.10.8.270">
    <property type="entry name" value="putative rabgap domain of human tbc1 domain family member 14 like domains"/>
    <property type="match status" value="1"/>
</dbReference>
<keyword evidence="6" id="KW-0862">Zinc</keyword>
<dbReference type="SMART" id="SM00164">
    <property type="entry name" value="TBC"/>
    <property type="match status" value="1"/>
</dbReference>
<evidence type="ECO:0000256" key="4">
    <source>
        <dbReference type="ARBA" id="ARBA00022723"/>
    </source>
</evidence>
<gene>
    <name evidence="12" type="ORF">CA7LBN_002687</name>
</gene>
<keyword evidence="9" id="KW-0539">Nucleus</keyword>
<evidence type="ECO:0000256" key="2">
    <source>
        <dbReference type="ARBA" id="ARBA00004123"/>
    </source>
</evidence>
<comment type="function">
    <text evidence="1">Transcription elongation factor implicated in the maintenance of proper chromatin structure in actively transcribed regions.</text>
</comment>
<dbReference type="InterPro" id="IPR007808">
    <property type="entry name" value="Elf1"/>
</dbReference>
<dbReference type="SUPFAM" id="SSF47923">
    <property type="entry name" value="Ypt/Rab-GAP domain of gyp1p"/>
    <property type="match status" value="2"/>
</dbReference>
<evidence type="ECO:0000256" key="10">
    <source>
        <dbReference type="SAM" id="MobiDB-lite"/>
    </source>
</evidence>
<sequence>MIKQNEIISKVLLSIEQYKGSIDAFRSSVLRNEYTPAKKYYSRLLLWKACVITETLTIRDWEQKLASSRVVYHKLRQEQEMSVQWHLLDEDNEFYLPQTRSSKGPRQTNPTLVHLHRIENVADDPLSQDAHSSSRSSTTELDLDLLMTLIMDVQRLFPGEKLFHDNSAKALDRKRQMVSILYVWAKCNPTIGYKQGMHEILGLMFLNMRKESVSLPQTNTVSADDRQILSLYDEKYLEHDLFTIFNRFFVTSGVVSQFFASEADLMASINVFNIYLMKVDQLIHYNLVTKLRLESQLWVIRYFRLMLLRELGNDLEVPSLLWDKLAAMDAHTGSDLVPDTIAFLVVVLLVHIKSELIVCDFSEALSLLLHYPIAAKLKQNPQFVDSIFQDALKLAEHKKDDMKLYEYGRKMNKKYNSKLRINLGYTSPASGIASPTTLSRSNSPSPAPAASKPPPDSKAEKMAFEKYRLEMRLKKRAQEMMISRVLNDIQRANTTHSINMGKRKAAAKPQKKIKQKLDTTFRCLFCNHEKSVICTLDKKNGVGDLACKICGQSFQTAINSLSQPVDIYSDWIDACEDLAEEAEARGADLENVEEAYSDDDDDAPSRSARDRGLSDDEY</sequence>
<dbReference type="EMBL" id="CP076751">
    <property type="protein sequence ID" value="QWW23853.1"/>
    <property type="molecule type" value="Genomic_DNA"/>
</dbReference>
<evidence type="ECO:0000256" key="5">
    <source>
        <dbReference type="ARBA" id="ARBA00022771"/>
    </source>
</evidence>
<evidence type="ECO:0000256" key="9">
    <source>
        <dbReference type="ARBA" id="ARBA00023242"/>
    </source>
</evidence>
<accession>A0A8F2W183</accession>
<keyword evidence="8" id="KW-0804">Transcription</keyword>
<keyword evidence="5" id="KW-0863">Zinc-finger</keyword>
<dbReference type="GO" id="GO:0008023">
    <property type="term" value="C:transcription elongation factor complex"/>
    <property type="evidence" value="ECO:0007669"/>
    <property type="project" value="TreeGrafter"/>
</dbReference>
<evidence type="ECO:0000313" key="12">
    <source>
        <dbReference type="EMBL" id="QWW23853.1"/>
    </source>
</evidence>
<evidence type="ECO:0000256" key="8">
    <source>
        <dbReference type="ARBA" id="ARBA00023163"/>
    </source>
</evidence>
<dbReference type="GO" id="GO:0006368">
    <property type="term" value="P:transcription elongation by RNA polymerase II"/>
    <property type="evidence" value="ECO:0007669"/>
    <property type="project" value="TreeGrafter"/>
</dbReference>
<organism evidence="12">
    <name type="scientific">Candidozyma auris</name>
    <name type="common">Yeast</name>
    <name type="synonym">Candida auris</name>
    <dbReference type="NCBI Taxonomy" id="498019"/>
    <lineage>
        <taxon>Eukaryota</taxon>
        <taxon>Fungi</taxon>
        <taxon>Dikarya</taxon>
        <taxon>Ascomycota</taxon>
        <taxon>Saccharomycotina</taxon>
        <taxon>Pichiomycetes</taxon>
        <taxon>Metschnikowiaceae</taxon>
        <taxon>Candidozyma</taxon>
    </lineage>
</organism>
<protein>
    <recommendedName>
        <fullName evidence="11">Rab-GAP TBC domain-containing protein</fullName>
    </recommendedName>
</protein>
<dbReference type="PANTHER" id="PTHR20934">
    <property type="entry name" value="TRANSCRIPTION ELONGATION FACTOR 1 HOMOLOG"/>
    <property type="match status" value="1"/>
</dbReference>
<dbReference type="Gene3D" id="1.10.472.80">
    <property type="entry name" value="Ypt/Rab-GAP domain of gyp1p, domain 3"/>
    <property type="match status" value="1"/>
</dbReference>
<name>A0A8F2W183_CANAR</name>
<proteinExistence type="inferred from homology"/>
<dbReference type="InterPro" id="IPR035969">
    <property type="entry name" value="Rab-GAP_TBC_sf"/>
</dbReference>
<dbReference type="GO" id="GO:0008270">
    <property type="term" value="F:zinc ion binding"/>
    <property type="evidence" value="ECO:0007669"/>
    <property type="project" value="UniProtKB-KW"/>
</dbReference>
<evidence type="ECO:0000256" key="6">
    <source>
        <dbReference type="ARBA" id="ARBA00022833"/>
    </source>
</evidence>
<evidence type="ECO:0000256" key="3">
    <source>
        <dbReference type="ARBA" id="ARBA00009730"/>
    </source>
</evidence>
<reference evidence="12" key="1">
    <citation type="submission" date="2021-06" db="EMBL/GenBank/DDBJ databases">
        <title>Candida auris outbreak in lebanese hospital.</title>
        <authorList>
            <person name="Finianos M."/>
        </authorList>
    </citation>
    <scope>NUCLEOTIDE SEQUENCE</scope>
    <source>
        <strain evidence="12">CA7LBN</strain>
    </source>
</reference>
<dbReference type="SUPFAM" id="SSF57783">
    <property type="entry name" value="Zinc beta-ribbon"/>
    <property type="match status" value="1"/>
</dbReference>
<evidence type="ECO:0000256" key="1">
    <source>
        <dbReference type="ARBA" id="ARBA00003357"/>
    </source>
</evidence>
<feature type="domain" description="Rab-GAP TBC" evidence="11">
    <location>
        <begin position="129"/>
        <end position="329"/>
    </location>
</feature>
<feature type="region of interest" description="Disordered" evidence="10">
    <location>
        <begin position="583"/>
        <end position="618"/>
    </location>
</feature>
<dbReference type="InterPro" id="IPR000195">
    <property type="entry name" value="Rab-GAP-TBC_dom"/>
</dbReference>
<feature type="compositionally biased region" description="Acidic residues" evidence="10">
    <location>
        <begin position="590"/>
        <end position="602"/>
    </location>
</feature>
<keyword evidence="4" id="KW-0479">Metal-binding</keyword>
<dbReference type="Proteomes" id="UP000825438">
    <property type="component" value="Chromosome III"/>
</dbReference>
<feature type="compositionally biased region" description="Pro residues" evidence="10">
    <location>
        <begin position="445"/>
        <end position="454"/>
    </location>
</feature>
<dbReference type="Gene3D" id="2.20.25.190">
    <property type="match status" value="1"/>
</dbReference>
<dbReference type="PROSITE" id="PS50086">
    <property type="entry name" value="TBC_RABGAP"/>
    <property type="match status" value="1"/>
</dbReference>
<dbReference type="PANTHER" id="PTHR20934:SF0">
    <property type="entry name" value="TRANSCRIPTION ELONGATION FACTOR 1 HOMOLOG"/>
    <property type="match status" value="1"/>
</dbReference>
<dbReference type="InterPro" id="IPR038567">
    <property type="entry name" value="T_Elf1_sf"/>
</dbReference>
<dbReference type="Pfam" id="PF05129">
    <property type="entry name" value="Zn_ribbon_Elf1"/>
    <property type="match status" value="1"/>
</dbReference>
<evidence type="ECO:0000259" key="11">
    <source>
        <dbReference type="PROSITE" id="PS50086"/>
    </source>
</evidence>